<organism evidence="1 2">
    <name type="scientific">Phaeocystidibacter marisrubri</name>
    <dbReference type="NCBI Taxonomy" id="1577780"/>
    <lineage>
        <taxon>Bacteria</taxon>
        <taxon>Pseudomonadati</taxon>
        <taxon>Bacteroidota</taxon>
        <taxon>Flavobacteriia</taxon>
        <taxon>Flavobacteriales</taxon>
        <taxon>Phaeocystidibacteraceae</taxon>
        <taxon>Phaeocystidibacter</taxon>
    </lineage>
</organism>
<evidence type="ECO:0000313" key="2">
    <source>
        <dbReference type="Proteomes" id="UP000484164"/>
    </source>
</evidence>
<protein>
    <submittedName>
        <fullName evidence="1">Uncharacterized protein</fullName>
    </submittedName>
</protein>
<evidence type="ECO:0000313" key="1">
    <source>
        <dbReference type="EMBL" id="KAB2818093.1"/>
    </source>
</evidence>
<dbReference type="EMBL" id="WBVQ01000001">
    <property type="protein sequence ID" value="KAB2818093.1"/>
    <property type="molecule type" value="Genomic_DNA"/>
</dbReference>
<sequence length="150" mass="16760">MKKFIPLLLLTSCGIFRSSPDINELYPSQPISAEFCNCIQEGIGPIDVHAAGAIHFYATHLDTDLDIDEYSDSLRKILPPVDFARYEASIGHLTEVFDDEEVFDFCAESLIENYPGIDTLDDERIIKILTDTTGNSHCGLTRDFLTILAD</sequence>
<dbReference type="Proteomes" id="UP000484164">
    <property type="component" value="Unassembled WGS sequence"/>
</dbReference>
<proteinExistence type="predicted"/>
<reference evidence="1 2" key="1">
    <citation type="submission" date="2019-10" db="EMBL/GenBank/DDBJ databases">
        <title>Genome sequence of Phaeocystidibacter marisrubri JCM30614 (type strain).</title>
        <authorList>
            <person name="Bowman J.P."/>
        </authorList>
    </citation>
    <scope>NUCLEOTIDE SEQUENCE [LARGE SCALE GENOMIC DNA]</scope>
    <source>
        <strain evidence="1 2">JCM 30614</strain>
    </source>
</reference>
<dbReference type="AlphaFoldDB" id="A0A6L3ZK73"/>
<dbReference type="RefSeq" id="WP_151692781.1">
    <property type="nucleotide sequence ID" value="NZ_BMGX01000002.1"/>
</dbReference>
<name>A0A6L3ZK73_9FLAO</name>
<comment type="caution">
    <text evidence="1">The sequence shown here is derived from an EMBL/GenBank/DDBJ whole genome shotgun (WGS) entry which is preliminary data.</text>
</comment>
<keyword evidence="2" id="KW-1185">Reference proteome</keyword>
<accession>A0A6L3ZK73</accession>
<gene>
    <name evidence="1" type="ORF">F8C82_06740</name>
</gene>